<dbReference type="Pfam" id="PF09357">
    <property type="entry name" value="RteC"/>
    <property type="match status" value="1"/>
</dbReference>
<reference evidence="1 2" key="1">
    <citation type="submission" date="2020-12" db="EMBL/GenBank/DDBJ databases">
        <title>FDA dAtabase for Regulatory Grade micrObial Sequences (FDA-ARGOS): Supporting development and validation of Infectious Disease Dx tests.</title>
        <authorList>
            <person name="Kerrigan L."/>
            <person name="Long C."/>
            <person name="Tallon L."/>
            <person name="Sadzewicz L."/>
            <person name="Zhao X."/>
            <person name="Boylan J."/>
            <person name="Ott S."/>
            <person name="Bowen H."/>
            <person name="Vavikolanu K."/>
            <person name="Mehta A."/>
            <person name="Aluvathingal J."/>
            <person name="Nadendla S."/>
            <person name="Yan Y."/>
            <person name="Sichtig H."/>
        </authorList>
    </citation>
    <scope>NUCLEOTIDE SEQUENCE [LARGE SCALE GENOMIC DNA]</scope>
    <source>
        <strain evidence="1 2">FDAARGOS_1031</strain>
    </source>
</reference>
<dbReference type="EMBL" id="CP067018">
    <property type="protein sequence ID" value="QQN58109.1"/>
    <property type="molecule type" value="Genomic_DNA"/>
</dbReference>
<dbReference type="AlphaFoldDB" id="A0A7T7UY05"/>
<evidence type="ECO:0000313" key="1">
    <source>
        <dbReference type="EMBL" id="QQN58109.1"/>
    </source>
</evidence>
<sequence>MENYFNKSIHKLETTILELESDADCSIQKIETIIKLIVQNLSDLKEYVLKKGFKNIAEEIHFFKHQKPAIVSKLIFYNTIYKIETKKPYGAKQIKKFLNEELNRLKKFFDNNLEFYKYYRTNNTFIDDKLFIRGKYDIKLSLDTFYFEVDHRFSTSHDYKVAKIIAYDLIQVYLEDQLNNINHKKVSDSSSLNWTGSKTALIELIYALHSQGVFDDGNVDIRLIAKTFENIFNIDLGDFYHTFMELKSRKINRTKFLDNLRDAIIKKMDEKEEEEE</sequence>
<protein>
    <submittedName>
        <fullName evidence="1">RteC domain-containing protein</fullName>
    </submittedName>
</protein>
<gene>
    <name evidence="1" type="ORF">I6H88_16990</name>
</gene>
<name>A0A7T7UY05_9FLAO</name>
<accession>A0A7T7UY05</accession>
<keyword evidence="2" id="KW-1185">Reference proteome</keyword>
<dbReference type="RefSeq" id="WP_034867794.1">
    <property type="nucleotide sequence ID" value="NZ_CP067018.1"/>
</dbReference>
<organism evidence="1 2">
    <name type="scientific">Elizabethkingia bruuniana</name>
    <dbReference type="NCBI Taxonomy" id="1756149"/>
    <lineage>
        <taxon>Bacteria</taxon>
        <taxon>Pseudomonadati</taxon>
        <taxon>Bacteroidota</taxon>
        <taxon>Flavobacteriia</taxon>
        <taxon>Flavobacteriales</taxon>
        <taxon>Weeksellaceae</taxon>
        <taxon>Elizabethkingia</taxon>
    </lineage>
</organism>
<proteinExistence type="predicted"/>
<dbReference type="Proteomes" id="UP000595426">
    <property type="component" value="Chromosome"/>
</dbReference>
<dbReference type="InterPro" id="IPR018534">
    <property type="entry name" value="Tet_reg_excision_RteC"/>
</dbReference>
<evidence type="ECO:0000313" key="2">
    <source>
        <dbReference type="Proteomes" id="UP000595426"/>
    </source>
</evidence>